<dbReference type="AlphaFoldDB" id="G0UCZ9"/>
<dbReference type="PANTHER" id="PTHR39670">
    <property type="entry name" value="C2 DOMAIN-CONTAINING PROTEIN-RELATED"/>
    <property type="match status" value="1"/>
</dbReference>
<dbReference type="VEuPathDB" id="TriTrypDB:TvY486_1111930"/>
<organism evidence="1">
    <name type="scientific">Trypanosoma vivax (strain Y486)</name>
    <dbReference type="NCBI Taxonomy" id="1055687"/>
    <lineage>
        <taxon>Eukaryota</taxon>
        <taxon>Discoba</taxon>
        <taxon>Euglenozoa</taxon>
        <taxon>Kinetoplastea</taxon>
        <taxon>Metakinetoplastina</taxon>
        <taxon>Trypanosomatida</taxon>
        <taxon>Trypanosomatidae</taxon>
        <taxon>Trypanosoma</taxon>
        <taxon>Duttonella</taxon>
    </lineage>
</organism>
<proteinExistence type="predicted"/>
<protein>
    <submittedName>
        <fullName evidence="1">Uncharacterized protein</fullName>
    </submittedName>
</protein>
<name>G0UCZ9_TRYVY</name>
<accession>G0UCZ9</accession>
<evidence type="ECO:0000313" key="1">
    <source>
        <dbReference type="EMBL" id="CCC53709.1"/>
    </source>
</evidence>
<dbReference type="EMBL" id="HE573027">
    <property type="protein sequence ID" value="CCC53709.1"/>
    <property type="molecule type" value="Genomic_DNA"/>
</dbReference>
<feature type="non-terminal residue" evidence="1">
    <location>
        <position position="1"/>
    </location>
</feature>
<dbReference type="PANTHER" id="PTHR39670:SF4">
    <property type="entry name" value="C2 DOMAIN-CONTAINING PROTEIN"/>
    <property type="match status" value="1"/>
</dbReference>
<gene>
    <name evidence="1" type="ORF">TVY486_1111930</name>
</gene>
<reference evidence="1" key="1">
    <citation type="journal article" date="2012" name="Proc. Natl. Acad. Sci. U.S.A.">
        <title>Antigenic diversity is generated by distinct evolutionary mechanisms in African trypanosome species.</title>
        <authorList>
            <person name="Jackson A.P."/>
            <person name="Berry A."/>
            <person name="Aslett M."/>
            <person name="Allison H.C."/>
            <person name="Burton P."/>
            <person name="Vavrova-Anderson J."/>
            <person name="Brown R."/>
            <person name="Browne H."/>
            <person name="Corton N."/>
            <person name="Hauser H."/>
            <person name="Gamble J."/>
            <person name="Gilderthorp R."/>
            <person name="Marcello L."/>
            <person name="McQuillan J."/>
            <person name="Otto T.D."/>
            <person name="Quail M.A."/>
            <person name="Sanders M.J."/>
            <person name="van Tonder A."/>
            <person name="Ginger M.L."/>
            <person name="Field M.C."/>
            <person name="Barry J.D."/>
            <person name="Hertz-Fowler C."/>
            <person name="Berriman M."/>
        </authorList>
    </citation>
    <scope>NUCLEOTIDE SEQUENCE</scope>
    <source>
        <strain evidence="1">Y486</strain>
    </source>
</reference>
<sequence>RLDIPHTSEPVRHDLVIVVRRPFTSRSSRALVNGNRKPVSKKEQPAPSCCSAVHDNSVQTIQCMEDTEDVGIAVLSLRALLTPELYDVAESITVPLLYLQGGGTGVVSLLNQQRQCSSGNPPNCEVIGNIAISIRLPTYEQPPRWLRFNTADMEAQGPIDREFIRYHEQAIRNLLTEYEPVSLLDMHYALYEENVNEGCWRHSLVQWRSKLHERFAVEDSKCDQPPSLTTIRSSNAISKKNDVSALTAKSEGWKI</sequence>